<evidence type="ECO:0000259" key="4">
    <source>
        <dbReference type="Pfam" id="PF09084"/>
    </source>
</evidence>
<evidence type="ECO:0000256" key="1">
    <source>
        <dbReference type="ARBA" id="ARBA00004418"/>
    </source>
</evidence>
<dbReference type="AlphaFoldDB" id="A0AA35W9Y3"/>
<gene>
    <name evidence="5" type="ORF">GBAR_LOCUS4261</name>
</gene>
<evidence type="ECO:0000256" key="2">
    <source>
        <dbReference type="ARBA" id="ARBA00010742"/>
    </source>
</evidence>
<protein>
    <submittedName>
        <fullName evidence="5">Binding protein YtlA</fullName>
    </submittedName>
</protein>
<dbReference type="PANTHER" id="PTHR30024:SF47">
    <property type="entry name" value="TAURINE-BINDING PERIPLASMIC PROTEIN"/>
    <property type="match status" value="1"/>
</dbReference>
<evidence type="ECO:0000256" key="3">
    <source>
        <dbReference type="ARBA" id="ARBA00022729"/>
    </source>
</evidence>
<reference evidence="5" key="1">
    <citation type="submission" date="2023-03" db="EMBL/GenBank/DDBJ databases">
        <authorList>
            <person name="Steffen K."/>
            <person name="Cardenas P."/>
        </authorList>
    </citation>
    <scope>NUCLEOTIDE SEQUENCE</scope>
</reference>
<comment type="subcellular location">
    <subcellularLocation>
        <location evidence="1">Periplasm</location>
    </subcellularLocation>
</comment>
<name>A0AA35W9Y3_GEOBA</name>
<dbReference type="InterPro" id="IPR015168">
    <property type="entry name" value="SsuA/THI5"/>
</dbReference>
<keyword evidence="6" id="KW-1185">Reference proteome</keyword>
<keyword evidence="3" id="KW-0732">Signal</keyword>
<dbReference type="Pfam" id="PF09084">
    <property type="entry name" value="NMT1"/>
    <property type="match status" value="1"/>
</dbReference>
<accession>A0AA35W9Y3</accession>
<evidence type="ECO:0000313" key="6">
    <source>
        <dbReference type="Proteomes" id="UP001174909"/>
    </source>
</evidence>
<sequence>MSQQGNGARVRLRVAFRNMFYTTIYVAVEGGFLAEQGLDVDFAHVPAGQTSTDLLKAGDIDITQSGISRSFMDLDAGSADPPIHIAEINQRDGFFLLSKRPTDGWRWADLAGATLIPVGFTPVPYTTLQAAMRWHGVDPASVNLMGGLSAEEMLGRFRNGDADYLQVPNPFAVQLVTEGSGHLAATLGNESGYVCYSSFAVTPSYLADNPDTMQRFVNGYARAQRWVAESPAEAVADRIAPVFPEYDRNVLAEGVQRYKDAGVWATDPTITRHGFDRMRDALISGGLVRDPHPYESIVRPEFAERAVAALA</sequence>
<comment type="similarity">
    <text evidence="2">Belongs to the bacterial solute-binding protein SsuA/TauA family.</text>
</comment>
<organism evidence="5 6">
    <name type="scientific">Geodia barretti</name>
    <name type="common">Barrett's horny sponge</name>
    <dbReference type="NCBI Taxonomy" id="519541"/>
    <lineage>
        <taxon>Eukaryota</taxon>
        <taxon>Metazoa</taxon>
        <taxon>Porifera</taxon>
        <taxon>Demospongiae</taxon>
        <taxon>Heteroscleromorpha</taxon>
        <taxon>Tetractinellida</taxon>
        <taxon>Astrophorina</taxon>
        <taxon>Geodiidae</taxon>
        <taxon>Geodia</taxon>
    </lineage>
</organism>
<dbReference type="EMBL" id="CASHTH010000611">
    <property type="protein sequence ID" value="CAI8005472.1"/>
    <property type="molecule type" value="Genomic_DNA"/>
</dbReference>
<dbReference type="Gene3D" id="3.40.190.10">
    <property type="entry name" value="Periplasmic binding protein-like II"/>
    <property type="match status" value="2"/>
</dbReference>
<dbReference type="SUPFAM" id="SSF53850">
    <property type="entry name" value="Periplasmic binding protein-like II"/>
    <property type="match status" value="1"/>
</dbReference>
<dbReference type="PANTHER" id="PTHR30024">
    <property type="entry name" value="ALIPHATIC SULFONATES-BINDING PROTEIN-RELATED"/>
    <property type="match status" value="1"/>
</dbReference>
<dbReference type="Proteomes" id="UP001174909">
    <property type="component" value="Unassembled WGS sequence"/>
</dbReference>
<proteinExistence type="inferred from homology"/>
<feature type="domain" description="SsuA/THI5-like" evidence="4">
    <location>
        <begin position="21"/>
        <end position="234"/>
    </location>
</feature>
<comment type="caution">
    <text evidence="5">The sequence shown here is derived from an EMBL/GenBank/DDBJ whole genome shotgun (WGS) entry which is preliminary data.</text>
</comment>
<evidence type="ECO:0000313" key="5">
    <source>
        <dbReference type="EMBL" id="CAI8005472.1"/>
    </source>
</evidence>